<evidence type="ECO:0000256" key="1">
    <source>
        <dbReference type="ARBA" id="ARBA00002978"/>
    </source>
</evidence>
<evidence type="ECO:0000256" key="5">
    <source>
        <dbReference type="ARBA" id="ARBA00020673"/>
    </source>
</evidence>
<dbReference type="GO" id="GO:0000139">
    <property type="term" value="C:Golgi membrane"/>
    <property type="evidence" value="ECO:0007669"/>
    <property type="project" value="UniProtKB-SubCell"/>
</dbReference>
<evidence type="ECO:0000256" key="9">
    <source>
        <dbReference type="ARBA" id="ARBA00023136"/>
    </source>
</evidence>
<protein>
    <recommendedName>
        <fullName evidence="4">Golgi apparatus membrane protein TVP38</fullName>
    </recommendedName>
    <alternativeName>
        <fullName evidence="5">Golgi apparatus membrane protein tvp38</fullName>
    </alternativeName>
</protein>
<evidence type="ECO:0000313" key="13">
    <source>
        <dbReference type="EMBL" id="KZV82806.1"/>
    </source>
</evidence>
<reference evidence="13 14" key="1">
    <citation type="journal article" date="2016" name="Mol. Biol. Evol.">
        <title>Comparative Genomics of Early-Diverging Mushroom-Forming Fungi Provides Insights into the Origins of Lignocellulose Decay Capabilities.</title>
        <authorList>
            <person name="Nagy L.G."/>
            <person name="Riley R."/>
            <person name="Tritt A."/>
            <person name="Adam C."/>
            <person name="Daum C."/>
            <person name="Floudas D."/>
            <person name="Sun H."/>
            <person name="Yadav J.S."/>
            <person name="Pangilinan J."/>
            <person name="Larsson K.H."/>
            <person name="Matsuura K."/>
            <person name="Barry K."/>
            <person name="Labutti K."/>
            <person name="Kuo R."/>
            <person name="Ohm R.A."/>
            <person name="Bhattacharya S.S."/>
            <person name="Shirouzu T."/>
            <person name="Yoshinaga Y."/>
            <person name="Martin F.M."/>
            <person name="Grigoriev I.V."/>
            <person name="Hibbett D.S."/>
        </authorList>
    </citation>
    <scope>NUCLEOTIDE SEQUENCE [LARGE SCALE GENOMIC DNA]</scope>
    <source>
        <strain evidence="13 14">HHB12029</strain>
    </source>
</reference>
<feature type="transmembrane region" description="Helical" evidence="11">
    <location>
        <begin position="243"/>
        <end position="265"/>
    </location>
</feature>
<feature type="region of interest" description="Disordered" evidence="10">
    <location>
        <begin position="1"/>
        <end position="20"/>
    </location>
</feature>
<keyword evidence="8" id="KW-0333">Golgi apparatus</keyword>
<proteinExistence type="inferred from homology"/>
<dbReference type="PANTHER" id="PTHR47549:SF2">
    <property type="entry name" value="GOLGI APPARATUS MEMBRANE PROTEIN TVP38"/>
    <property type="match status" value="1"/>
</dbReference>
<evidence type="ECO:0000256" key="7">
    <source>
        <dbReference type="ARBA" id="ARBA00022989"/>
    </source>
</evidence>
<feature type="transmembrane region" description="Helical" evidence="11">
    <location>
        <begin position="112"/>
        <end position="134"/>
    </location>
</feature>
<dbReference type="InParanoid" id="A0A165CNM4"/>
<evidence type="ECO:0000259" key="12">
    <source>
        <dbReference type="Pfam" id="PF09335"/>
    </source>
</evidence>
<keyword evidence="6 11" id="KW-0812">Transmembrane</keyword>
<dbReference type="EMBL" id="KV426303">
    <property type="protein sequence ID" value="KZV82806.1"/>
    <property type="molecule type" value="Genomic_DNA"/>
</dbReference>
<evidence type="ECO:0000256" key="10">
    <source>
        <dbReference type="SAM" id="MobiDB-lite"/>
    </source>
</evidence>
<feature type="transmembrane region" description="Helical" evidence="11">
    <location>
        <begin position="86"/>
        <end position="106"/>
    </location>
</feature>
<gene>
    <name evidence="13" type="ORF">EXIGLDRAFT_684494</name>
</gene>
<feature type="transmembrane region" description="Helical" evidence="11">
    <location>
        <begin position="188"/>
        <end position="209"/>
    </location>
</feature>
<dbReference type="OrthoDB" id="166803at2759"/>
<evidence type="ECO:0000313" key="14">
    <source>
        <dbReference type="Proteomes" id="UP000077266"/>
    </source>
</evidence>
<feature type="transmembrane region" description="Helical" evidence="11">
    <location>
        <begin position="46"/>
        <end position="65"/>
    </location>
</feature>
<dbReference type="Proteomes" id="UP000077266">
    <property type="component" value="Unassembled WGS sequence"/>
</dbReference>
<sequence>MDQVEESADVRARTPSPTPSELEEINAPLYDYGRWKRKETWLRWQIIPWFIFISALIAGFVMLLVESKAIVKAVQPAVVWLNDRPGNIGWLIPIAFFFVLSFPPLIGQNFVAITSGICFGTAKGFGITCGGILLGEIANYYAFKHCLRGRAEKLEKNKMSYACLTRVVRDGGFKVAMIARMSALPSHFTTGVFATCGMSIWTFLLAAVLSLPKQFPLVYVGVGLATQNKDNVQATKDKNNKGLIIFSDIITVIIFIATFSALWWINRQLRRVKPAVMLDRRRARLAALRNESTDPEMGIVEGSNAVTLESSAMDLKVPEPAPLADDRRLHVV</sequence>
<dbReference type="PANTHER" id="PTHR47549">
    <property type="entry name" value="GOLGI APPARATUS MEMBRANE PROTEIN TVP38-RELATED"/>
    <property type="match status" value="1"/>
</dbReference>
<dbReference type="InterPro" id="IPR032816">
    <property type="entry name" value="VTT_dom"/>
</dbReference>
<keyword evidence="14" id="KW-1185">Reference proteome</keyword>
<organism evidence="13 14">
    <name type="scientific">Exidia glandulosa HHB12029</name>
    <dbReference type="NCBI Taxonomy" id="1314781"/>
    <lineage>
        <taxon>Eukaryota</taxon>
        <taxon>Fungi</taxon>
        <taxon>Dikarya</taxon>
        <taxon>Basidiomycota</taxon>
        <taxon>Agaricomycotina</taxon>
        <taxon>Agaricomycetes</taxon>
        <taxon>Auriculariales</taxon>
        <taxon>Exidiaceae</taxon>
        <taxon>Exidia</taxon>
    </lineage>
</organism>
<comment type="similarity">
    <text evidence="3">Belongs to the TVP38/TMEM64 family.</text>
</comment>
<dbReference type="Pfam" id="PF09335">
    <property type="entry name" value="VTT_dom"/>
    <property type="match status" value="1"/>
</dbReference>
<dbReference type="FunCoup" id="A0A165CNM4">
    <property type="interactions" value="29"/>
</dbReference>
<dbReference type="STRING" id="1314781.A0A165CNM4"/>
<dbReference type="InterPro" id="IPR051076">
    <property type="entry name" value="Golgi_membrane_TVP38/TMEM64"/>
</dbReference>
<evidence type="ECO:0000256" key="2">
    <source>
        <dbReference type="ARBA" id="ARBA00004653"/>
    </source>
</evidence>
<evidence type="ECO:0000256" key="8">
    <source>
        <dbReference type="ARBA" id="ARBA00023034"/>
    </source>
</evidence>
<keyword evidence="7 11" id="KW-1133">Transmembrane helix</keyword>
<evidence type="ECO:0000256" key="6">
    <source>
        <dbReference type="ARBA" id="ARBA00022692"/>
    </source>
</evidence>
<evidence type="ECO:0000256" key="11">
    <source>
        <dbReference type="SAM" id="Phobius"/>
    </source>
</evidence>
<evidence type="ECO:0000256" key="3">
    <source>
        <dbReference type="ARBA" id="ARBA00008640"/>
    </source>
</evidence>
<comment type="function">
    <text evidence="1">Golgi membrane protein involved in vesicular trafficking and spindle migration.</text>
</comment>
<keyword evidence="9 11" id="KW-0472">Membrane</keyword>
<comment type="subcellular location">
    <subcellularLocation>
        <location evidence="2">Golgi apparatus membrane</location>
        <topology evidence="2">Multi-pass membrane protein</topology>
    </subcellularLocation>
</comment>
<dbReference type="AlphaFoldDB" id="A0A165CNM4"/>
<accession>A0A165CNM4</accession>
<name>A0A165CNM4_EXIGL</name>
<evidence type="ECO:0000256" key="4">
    <source>
        <dbReference type="ARBA" id="ARBA00013533"/>
    </source>
</evidence>
<feature type="domain" description="VTT" evidence="12">
    <location>
        <begin position="109"/>
        <end position="221"/>
    </location>
</feature>